<dbReference type="AlphaFoldDB" id="A0A9Q1QAS6"/>
<evidence type="ECO:0008006" key="3">
    <source>
        <dbReference type="Google" id="ProtNLM"/>
    </source>
</evidence>
<comment type="caution">
    <text evidence="1">The sequence shown here is derived from an EMBL/GenBank/DDBJ whole genome shotgun (WGS) entry which is preliminary data.</text>
</comment>
<dbReference type="OrthoDB" id="1740441at2759"/>
<dbReference type="Proteomes" id="UP001153076">
    <property type="component" value="Unassembled WGS sequence"/>
</dbReference>
<dbReference type="EMBL" id="JAKOGI010000424">
    <property type="protein sequence ID" value="KAJ8435267.1"/>
    <property type="molecule type" value="Genomic_DNA"/>
</dbReference>
<dbReference type="PANTHER" id="PTHR33116:SF70">
    <property type="entry name" value="NON-LTR RETROELEMENT REVERSE TRANSCRIPTASE-LIKE PROTEIN"/>
    <property type="match status" value="1"/>
</dbReference>
<protein>
    <recommendedName>
        <fullName evidence="3">Reverse transcriptase</fullName>
    </recommendedName>
</protein>
<dbReference type="PANTHER" id="PTHR33116">
    <property type="entry name" value="REVERSE TRANSCRIPTASE ZINC-BINDING DOMAIN-CONTAINING PROTEIN-RELATED-RELATED"/>
    <property type="match status" value="1"/>
</dbReference>
<gene>
    <name evidence="1" type="ORF">Cgig2_026006</name>
</gene>
<keyword evidence="2" id="KW-1185">Reference proteome</keyword>
<proteinExistence type="predicted"/>
<accession>A0A9Q1QAS6</accession>
<sequence>MVLLQYRKMPNHFGSKQLGPHTISLTKTSAKLHSYGFKNPELTPFGMVFGIRVPTLHRQVTKATYQQVIKKVEKRLTGWKTKCLSLTERATLIQSIVTMILAYTMQTVKFPRAVCNELDRKVRRFLWGVRHKNLDWRMTNEKDSLWARVLRQKYCNGSRDLERVQGRPNALSTWRGIWEN</sequence>
<organism evidence="1 2">
    <name type="scientific">Carnegiea gigantea</name>
    <dbReference type="NCBI Taxonomy" id="171969"/>
    <lineage>
        <taxon>Eukaryota</taxon>
        <taxon>Viridiplantae</taxon>
        <taxon>Streptophyta</taxon>
        <taxon>Embryophyta</taxon>
        <taxon>Tracheophyta</taxon>
        <taxon>Spermatophyta</taxon>
        <taxon>Magnoliopsida</taxon>
        <taxon>eudicotyledons</taxon>
        <taxon>Gunneridae</taxon>
        <taxon>Pentapetalae</taxon>
        <taxon>Caryophyllales</taxon>
        <taxon>Cactineae</taxon>
        <taxon>Cactaceae</taxon>
        <taxon>Cactoideae</taxon>
        <taxon>Echinocereeae</taxon>
        <taxon>Carnegiea</taxon>
    </lineage>
</organism>
<evidence type="ECO:0000313" key="1">
    <source>
        <dbReference type="EMBL" id="KAJ8435267.1"/>
    </source>
</evidence>
<reference evidence="1" key="1">
    <citation type="submission" date="2022-04" db="EMBL/GenBank/DDBJ databases">
        <title>Carnegiea gigantea Genome sequencing and assembly v2.</title>
        <authorList>
            <person name="Copetti D."/>
            <person name="Sanderson M.J."/>
            <person name="Burquez A."/>
            <person name="Wojciechowski M.F."/>
        </authorList>
    </citation>
    <scope>NUCLEOTIDE SEQUENCE</scope>
    <source>
        <strain evidence="1">SGP5-SGP5p</strain>
        <tissue evidence="1">Aerial part</tissue>
    </source>
</reference>
<evidence type="ECO:0000313" key="2">
    <source>
        <dbReference type="Proteomes" id="UP001153076"/>
    </source>
</evidence>
<name>A0A9Q1QAS6_9CARY</name>